<protein>
    <submittedName>
        <fullName evidence="2">Uncharacterized protein</fullName>
    </submittedName>
</protein>
<feature type="region of interest" description="Disordered" evidence="1">
    <location>
        <begin position="1"/>
        <end position="24"/>
    </location>
</feature>
<organism evidence="2 3">
    <name type="scientific">Hericium alpestre</name>
    <dbReference type="NCBI Taxonomy" id="135208"/>
    <lineage>
        <taxon>Eukaryota</taxon>
        <taxon>Fungi</taxon>
        <taxon>Dikarya</taxon>
        <taxon>Basidiomycota</taxon>
        <taxon>Agaricomycotina</taxon>
        <taxon>Agaricomycetes</taxon>
        <taxon>Russulales</taxon>
        <taxon>Hericiaceae</taxon>
        <taxon>Hericium</taxon>
    </lineage>
</organism>
<gene>
    <name evidence="2" type="ORF">EWM64_g8078</name>
</gene>
<accession>A0A4Y9ZNU7</accession>
<proteinExistence type="predicted"/>
<comment type="caution">
    <text evidence="2">The sequence shown here is derived from an EMBL/GenBank/DDBJ whole genome shotgun (WGS) entry which is preliminary data.</text>
</comment>
<evidence type="ECO:0000313" key="2">
    <source>
        <dbReference type="EMBL" id="TFY75934.1"/>
    </source>
</evidence>
<keyword evidence="3" id="KW-1185">Reference proteome</keyword>
<evidence type="ECO:0000313" key="3">
    <source>
        <dbReference type="Proteomes" id="UP000298061"/>
    </source>
</evidence>
<reference evidence="2 3" key="1">
    <citation type="submission" date="2019-02" db="EMBL/GenBank/DDBJ databases">
        <title>Genome sequencing of the rare red list fungi Hericium alpestre (H. flagellum).</title>
        <authorList>
            <person name="Buettner E."/>
            <person name="Kellner H."/>
        </authorList>
    </citation>
    <scope>NUCLEOTIDE SEQUENCE [LARGE SCALE GENOMIC DNA]</scope>
    <source>
        <strain evidence="2 3">DSM 108284</strain>
    </source>
</reference>
<sequence>MSYPYPYHFGSHSGTPHTNRRDAVASPQGAVHVNLNIHAQHNYQYTPATNGPGGFYAEHHAGHGAAMQRDHQYYTDSAPDVSYPPLSEEMQSRNAFDPAYNGGMAGYGPPHSSTAGPARSANFYQNIDPVLRRPESSMRSSYSLSDVRDDDWDYESLDDSLDTGRTDVYSPPAIAGRASYAMPHSITRVSESAAVSLQLHRIYLLSVASVPLSPSTLCFPLSIALDSLHRRPPLEQDVGP</sequence>
<dbReference type="Proteomes" id="UP000298061">
    <property type="component" value="Unassembled WGS sequence"/>
</dbReference>
<evidence type="ECO:0000256" key="1">
    <source>
        <dbReference type="SAM" id="MobiDB-lite"/>
    </source>
</evidence>
<dbReference type="EMBL" id="SFCI01001378">
    <property type="protein sequence ID" value="TFY75934.1"/>
    <property type="molecule type" value="Genomic_DNA"/>
</dbReference>
<name>A0A4Y9ZNU7_9AGAM</name>
<dbReference type="AlphaFoldDB" id="A0A4Y9ZNU7"/>